<comment type="caution">
    <text evidence="2">The sequence shown here is derived from an EMBL/GenBank/DDBJ whole genome shotgun (WGS) entry which is preliminary data.</text>
</comment>
<gene>
    <name evidence="2" type="ORF">GCM10010916_03500</name>
</gene>
<dbReference type="InterPro" id="IPR014188">
    <property type="entry name" value="Acrylyl-CoA_reductase_AcuI"/>
</dbReference>
<keyword evidence="3" id="KW-1185">Reference proteome</keyword>
<organism evidence="2 3">
    <name type="scientific">Paenibacillus abyssi</name>
    <dbReference type="NCBI Taxonomy" id="1340531"/>
    <lineage>
        <taxon>Bacteria</taxon>
        <taxon>Bacillati</taxon>
        <taxon>Bacillota</taxon>
        <taxon>Bacilli</taxon>
        <taxon>Bacillales</taxon>
        <taxon>Paenibacillaceae</taxon>
        <taxon>Paenibacillus</taxon>
    </lineage>
</organism>
<dbReference type="PANTHER" id="PTHR43677:SF1">
    <property type="entry name" value="ACRYLYL-COA REDUCTASE ACUI-RELATED"/>
    <property type="match status" value="1"/>
</dbReference>
<feature type="domain" description="Enoyl reductase (ER)" evidence="1">
    <location>
        <begin position="45"/>
        <end position="353"/>
    </location>
</feature>
<dbReference type="InterPro" id="IPR036291">
    <property type="entry name" value="NAD(P)-bd_dom_sf"/>
</dbReference>
<dbReference type="Gene3D" id="3.90.180.10">
    <property type="entry name" value="Medium-chain alcohol dehydrogenases, catalytic domain"/>
    <property type="match status" value="1"/>
</dbReference>
<dbReference type="PANTHER" id="PTHR43677">
    <property type="entry name" value="SHORT-CHAIN DEHYDROGENASE/REDUCTASE"/>
    <property type="match status" value="1"/>
</dbReference>
<proteinExistence type="predicted"/>
<dbReference type="InterPro" id="IPR013154">
    <property type="entry name" value="ADH-like_N"/>
</dbReference>
<dbReference type="Pfam" id="PF00107">
    <property type="entry name" value="ADH_zinc_N"/>
    <property type="match status" value="1"/>
</dbReference>
<evidence type="ECO:0000313" key="3">
    <source>
        <dbReference type="Proteomes" id="UP000644756"/>
    </source>
</evidence>
<dbReference type="GO" id="GO:0043957">
    <property type="term" value="F:acryloyl-CoA reductase (NADPH) activity"/>
    <property type="evidence" value="ECO:0007669"/>
    <property type="project" value="TreeGrafter"/>
</dbReference>
<dbReference type="NCBIfam" id="TIGR02823">
    <property type="entry name" value="oxido_YhdH"/>
    <property type="match status" value="1"/>
</dbReference>
<dbReference type="CDD" id="cd05280">
    <property type="entry name" value="MDR_yhdh_yhfp"/>
    <property type="match status" value="1"/>
</dbReference>
<accession>A0A917FLA0</accession>
<evidence type="ECO:0000259" key="1">
    <source>
        <dbReference type="SMART" id="SM00829"/>
    </source>
</evidence>
<dbReference type="EMBL" id="BMGR01000001">
    <property type="protein sequence ID" value="GGF89456.1"/>
    <property type="molecule type" value="Genomic_DNA"/>
</dbReference>
<dbReference type="Gene3D" id="3.40.50.720">
    <property type="entry name" value="NAD(P)-binding Rossmann-like Domain"/>
    <property type="match status" value="1"/>
</dbReference>
<dbReference type="Proteomes" id="UP000644756">
    <property type="component" value="Unassembled WGS sequence"/>
</dbReference>
<dbReference type="SUPFAM" id="SSF51735">
    <property type="entry name" value="NAD(P)-binding Rossmann-fold domains"/>
    <property type="match status" value="1"/>
</dbReference>
<sequence>MVSVDHGLGSVYNESQLILSHLPGGIPINSFKALVVDKIDDRVKTDIRFLALDELPPGELLVNVVYSSINYKDALACIPNGNIVKTYPFIPGIDMAGIVVESRNEHFKEGDEILVTGYDFGVSHYGGLSQYARIPAEWAVKLPQGLSLKEAMIFGTAGFTAAMSVQELQQNGILPDSGPVLVTGASGGVGSVAVAILSKLGYEVAASTGKEDRREELLKLGASRVMSREEVIPEQARPLNKQIWSGAVDCVGGKTLASILSSVQYGGAVAASGLTGGIELPTTVFPFILRGIRLIGIDSVSAGMARREQVWKLLAGEYKPVMLEDMYTEIALEQVPEVVPSMLDGQSRGRVIVNLKG</sequence>
<dbReference type="InterPro" id="IPR051397">
    <property type="entry name" value="Zn-ADH-like_protein"/>
</dbReference>
<dbReference type="AlphaFoldDB" id="A0A917FLA0"/>
<reference evidence="2" key="2">
    <citation type="submission" date="2020-09" db="EMBL/GenBank/DDBJ databases">
        <authorList>
            <person name="Sun Q."/>
            <person name="Zhou Y."/>
        </authorList>
    </citation>
    <scope>NUCLEOTIDE SEQUENCE</scope>
    <source>
        <strain evidence="2">CGMCC 1.12987</strain>
    </source>
</reference>
<dbReference type="InterPro" id="IPR020843">
    <property type="entry name" value="ER"/>
</dbReference>
<name>A0A917FLA0_9BACL</name>
<reference evidence="2" key="1">
    <citation type="journal article" date="2014" name="Int. J. Syst. Evol. Microbiol.">
        <title>Complete genome sequence of Corynebacterium casei LMG S-19264T (=DSM 44701T), isolated from a smear-ripened cheese.</title>
        <authorList>
            <consortium name="US DOE Joint Genome Institute (JGI-PGF)"/>
            <person name="Walter F."/>
            <person name="Albersmeier A."/>
            <person name="Kalinowski J."/>
            <person name="Ruckert C."/>
        </authorList>
    </citation>
    <scope>NUCLEOTIDE SEQUENCE</scope>
    <source>
        <strain evidence="2">CGMCC 1.12987</strain>
    </source>
</reference>
<dbReference type="InterPro" id="IPR011032">
    <property type="entry name" value="GroES-like_sf"/>
</dbReference>
<protein>
    <submittedName>
        <fullName evidence="2">Alcohol dehydrogenase</fullName>
    </submittedName>
</protein>
<evidence type="ECO:0000313" key="2">
    <source>
        <dbReference type="EMBL" id="GGF89456.1"/>
    </source>
</evidence>
<dbReference type="SMART" id="SM00829">
    <property type="entry name" value="PKS_ER"/>
    <property type="match status" value="1"/>
</dbReference>
<dbReference type="SUPFAM" id="SSF50129">
    <property type="entry name" value="GroES-like"/>
    <property type="match status" value="1"/>
</dbReference>
<dbReference type="InterPro" id="IPR013149">
    <property type="entry name" value="ADH-like_C"/>
</dbReference>
<dbReference type="Pfam" id="PF08240">
    <property type="entry name" value="ADH_N"/>
    <property type="match status" value="1"/>
</dbReference>